<name>A0A1I7WPN3_HETBA</name>
<sequence>MASYCPLPASVVSPQDVLPTGIQTNMGAAGRTVYIGRGRKNDAGFVLGGSLELDDAYVPLNLEPLRTSSSDDNPLLSKGVNLDVIRKNKLKHIINYFIAGYLHQLTLRHSWIYKRFVHLHKSVLLSCVHHRDQRPYSLLHLQNSTVWVTMLVTNTIQWPQFFFCTTFFLYIIVLFNLTRDIYPY</sequence>
<reference evidence="3" key="1">
    <citation type="submission" date="2016-11" db="UniProtKB">
        <authorList>
            <consortium name="WormBaseParasite"/>
        </authorList>
    </citation>
    <scope>IDENTIFICATION</scope>
</reference>
<feature type="transmembrane region" description="Helical" evidence="1">
    <location>
        <begin position="158"/>
        <end position="177"/>
    </location>
</feature>
<keyword evidence="1" id="KW-1133">Transmembrane helix</keyword>
<dbReference type="Proteomes" id="UP000095283">
    <property type="component" value="Unplaced"/>
</dbReference>
<evidence type="ECO:0000313" key="2">
    <source>
        <dbReference type="Proteomes" id="UP000095283"/>
    </source>
</evidence>
<proteinExistence type="predicted"/>
<keyword evidence="1" id="KW-0472">Membrane</keyword>
<evidence type="ECO:0000313" key="3">
    <source>
        <dbReference type="WBParaSite" id="Hba_07039"/>
    </source>
</evidence>
<keyword evidence="2" id="KW-1185">Reference proteome</keyword>
<organism evidence="2 3">
    <name type="scientific">Heterorhabditis bacteriophora</name>
    <name type="common">Entomopathogenic nematode worm</name>
    <dbReference type="NCBI Taxonomy" id="37862"/>
    <lineage>
        <taxon>Eukaryota</taxon>
        <taxon>Metazoa</taxon>
        <taxon>Ecdysozoa</taxon>
        <taxon>Nematoda</taxon>
        <taxon>Chromadorea</taxon>
        <taxon>Rhabditida</taxon>
        <taxon>Rhabditina</taxon>
        <taxon>Rhabditomorpha</taxon>
        <taxon>Strongyloidea</taxon>
        <taxon>Heterorhabditidae</taxon>
        <taxon>Heterorhabditis</taxon>
    </lineage>
</organism>
<dbReference type="WBParaSite" id="Hba_07039">
    <property type="protein sequence ID" value="Hba_07039"/>
    <property type="gene ID" value="Hba_07039"/>
</dbReference>
<accession>A0A1I7WPN3</accession>
<protein>
    <submittedName>
        <fullName evidence="3">Dirigent protein</fullName>
    </submittedName>
</protein>
<dbReference type="AlphaFoldDB" id="A0A1I7WPN3"/>
<evidence type="ECO:0000256" key="1">
    <source>
        <dbReference type="SAM" id="Phobius"/>
    </source>
</evidence>
<keyword evidence="1" id="KW-0812">Transmembrane</keyword>